<evidence type="ECO:0000256" key="2">
    <source>
        <dbReference type="ARBA" id="ARBA00023276"/>
    </source>
</evidence>
<gene>
    <name evidence="5" type="ORF">D3871_27045</name>
</gene>
<dbReference type="GO" id="GO:0015979">
    <property type="term" value="P:photosynthesis"/>
    <property type="evidence" value="ECO:0007669"/>
    <property type="project" value="UniProtKB-KW"/>
</dbReference>
<keyword evidence="3" id="KW-0732">Signal</keyword>
<dbReference type="AlphaFoldDB" id="A0A3A3FLP7"/>
<protein>
    <recommendedName>
        <fullName evidence="4">Photosynthesis system II assembly factor Ycf48/Hcf136-like domain-containing protein</fullName>
    </recommendedName>
</protein>
<dbReference type="CDD" id="cd15482">
    <property type="entry name" value="Sialidase_non-viral"/>
    <property type="match status" value="1"/>
</dbReference>
<dbReference type="Pfam" id="PF14870">
    <property type="entry name" value="PSII_BNR"/>
    <property type="match status" value="1"/>
</dbReference>
<feature type="domain" description="Photosynthesis system II assembly factor Ycf48/Hcf136-like" evidence="4">
    <location>
        <begin position="90"/>
        <end position="158"/>
    </location>
</feature>
<dbReference type="SUPFAM" id="SSF110296">
    <property type="entry name" value="Oligoxyloglucan reducing end-specific cellobiohydrolase"/>
    <property type="match status" value="1"/>
</dbReference>
<dbReference type="EMBL" id="QYUO01000003">
    <property type="protein sequence ID" value="RJF92285.1"/>
    <property type="molecule type" value="Genomic_DNA"/>
</dbReference>
<dbReference type="InterPro" id="IPR028203">
    <property type="entry name" value="PSII_CF48-like_dom"/>
</dbReference>
<keyword evidence="2" id="KW-0604">Photosystem II</keyword>
<evidence type="ECO:0000313" key="6">
    <source>
        <dbReference type="Proteomes" id="UP000265955"/>
    </source>
</evidence>
<feature type="signal peptide" evidence="3">
    <location>
        <begin position="1"/>
        <end position="37"/>
    </location>
</feature>
<dbReference type="PANTHER" id="PTHR47199">
    <property type="entry name" value="PHOTOSYSTEM II STABILITY/ASSEMBLY FACTOR HCF136, CHLOROPLASTIC"/>
    <property type="match status" value="1"/>
</dbReference>
<reference evidence="6" key="1">
    <citation type="submission" date="2018-09" db="EMBL/GenBank/DDBJ databases">
        <authorList>
            <person name="Zhu H."/>
        </authorList>
    </citation>
    <scope>NUCLEOTIDE SEQUENCE [LARGE SCALE GENOMIC DNA]</scope>
    <source>
        <strain evidence="6">K1R23-30</strain>
    </source>
</reference>
<dbReference type="GO" id="GO:0009523">
    <property type="term" value="C:photosystem II"/>
    <property type="evidence" value="ECO:0007669"/>
    <property type="project" value="UniProtKB-KW"/>
</dbReference>
<evidence type="ECO:0000259" key="4">
    <source>
        <dbReference type="Pfam" id="PF14870"/>
    </source>
</evidence>
<evidence type="ECO:0000313" key="5">
    <source>
        <dbReference type="EMBL" id="RJF92285.1"/>
    </source>
</evidence>
<comment type="caution">
    <text evidence="5">The sequence shown here is derived from an EMBL/GenBank/DDBJ whole genome shotgun (WGS) entry which is preliminary data.</text>
</comment>
<dbReference type="PANTHER" id="PTHR47199:SF2">
    <property type="entry name" value="PHOTOSYSTEM II STABILITY_ASSEMBLY FACTOR HCF136, CHLOROPLASTIC"/>
    <property type="match status" value="1"/>
</dbReference>
<proteinExistence type="predicted"/>
<evidence type="ECO:0000256" key="3">
    <source>
        <dbReference type="SAM" id="SignalP"/>
    </source>
</evidence>
<accession>A0A3A3FLP7</accession>
<keyword evidence="6" id="KW-1185">Reference proteome</keyword>
<evidence type="ECO:0000256" key="1">
    <source>
        <dbReference type="ARBA" id="ARBA00022531"/>
    </source>
</evidence>
<organism evidence="5 6">
    <name type="scientific">Noviherbaspirillum saxi</name>
    <dbReference type="NCBI Taxonomy" id="2320863"/>
    <lineage>
        <taxon>Bacteria</taxon>
        <taxon>Pseudomonadati</taxon>
        <taxon>Pseudomonadota</taxon>
        <taxon>Betaproteobacteria</taxon>
        <taxon>Burkholderiales</taxon>
        <taxon>Oxalobacteraceae</taxon>
        <taxon>Noviherbaspirillum</taxon>
    </lineage>
</organism>
<dbReference type="Proteomes" id="UP000265955">
    <property type="component" value="Unassembled WGS sequence"/>
</dbReference>
<dbReference type="InterPro" id="IPR015943">
    <property type="entry name" value="WD40/YVTN_repeat-like_dom_sf"/>
</dbReference>
<feature type="chain" id="PRO_5017209156" description="Photosynthesis system II assembly factor Ycf48/Hcf136-like domain-containing protein" evidence="3">
    <location>
        <begin position="38"/>
        <end position="373"/>
    </location>
</feature>
<keyword evidence="1" id="KW-0602">Photosynthesis</keyword>
<sequence length="373" mass="39028">MAKFSISMPSGPAPLAARRRLCAALLLSALVAGHGLASAPTAAPVGDALDRAALQARQPSRVVLLDAAYAGDTVVAVGERGLIVRSADEGRSWQQAVVPASATLTAVSFQDEKHGLAVGHGGLVLATEDAGRSWQKRMDGRQIAQLMLASAERSGQERALAQARQLVADGPDKPLFALLQLDGRRMLAVGAYNIVLRSEDGGRSWTVPDAPLDNPQASHIYAARARGTRVLLAGEQGLILLSEDGGKNFRRLPAPYRGSFFTAEITADGGILVAGLRGNVWHSPDGGAHWHVRRTSSQATVTHSSLLGDEPLLSTLSGQLLRRQDDALIPLLGTPLPSINAILPLRSGGVLALTGSGAIALPATAFQNFGTTR</sequence>
<name>A0A3A3FLP7_9BURK</name>
<dbReference type="Gene3D" id="2.130.10.10">
    <property type="entry name" value="YVTN repeat-like/Quinoprotein amine dehydrogenase"/>
    <property type="match status" value="2"/>
</dbReference>